<dbReference type="InterPro" id="IPR050512">
    <property type="entry name" value="Sulf_AdTrans/APS_kinase"/>
</dbReference>
<name>G9YQ41_FLAPL</name>
<organism evidence="3 4">
    <name type="scientific">Flavonifractor plautii ATCC 29863</name>
    <dbReference type="NCBI Taxonomy" id="411475"/>
    <lineage>
        <taxon>Bacteria</taxon>
        <taxon>Bacillati</taxon>
        <taxon>Bacillota</taxon>
        <taxon>Clostridia</taxon>
        <taxon>Eubacteriales</taxon>
        <taxon>Oscillospiraceae</taxon>
        <taxon>Flavonifractor</taxon>
    </lineage>
</organism>
<feature type="domain" description="APS kinase" evidence="2">
    <location>
        <begin position="4"/>
        <end position="147"/>
    </location>
</feature>
<evidence type="ECO:0000259" key="2">
    <source>
        <dbReference type="Pfam" id="PF01583"/>
    </source>
</evidence>
<protein>
    <submittedName>
        <fullName evidence="3">Adenylyl-sulfate kinase</fullName>
    </submittedName>
</protein>
<dbReference type="EMBL" id="AGCK01000122">
    <property type="protein sequence ID" value="EHM52092.1"/>
    <property type="molecule type" value="Genomic_DNA"/>
</dbReference>
<keyword evidence="1" id="KW-0808">Transferase</keyword>
<dbReference type="Gene3D" id="3.40.50.300">
    <property type="entry name" value="P-loop containing nucleotide triphosphate hydrolases"/>
    <property type="match status" value="1"/>
</dbReference>
<dbReference type="PATRIC" id="fig|411475.3.peg.1413"/>
<proteinExistence type="predicted"/>
<reference evidence="3 4" key="1">
    <citation type="submission" date="2011-08" db="EMBL/GenBank/DDBJ databases">
        <authorList>
            <person name="Weinstock G."/>
            <person name="Sodergren E."/>
            <person name="Clifton S."/>
            <person name="Fulton L."/>
            <person name="Fulton B."/>
            <person name="Courtney L."/>
            <person name="Fronick C."/>
            <person name="Harrison M."/>
            <person name="Strong C."/>
            <person name="Farmer C."/>
            <person name="Delahaunty K."/>
            <person name="Markovic C."/>
            <person name="Hall O."/>
            <person name="Minx P."/>
            <person name="Tomlinson C."/>
            <person name="Mitreva M."/>
            <person name="Hou S."/>
            <person name="Chen J."/>
            <person name="Wollam A."/>
            <person name="Pepin K.H."/>
            <person name="Johnson M."/>
            <person name="Bhonagiri V."/>
            <person name="Zhang X."/>
            <person name="Suruliraj S."/>
            <person name="Warren W."/>
            <person name="Chinwalla A."/>
            <person name="Mardis E.R."/>
            <person name="Wilson R.K."/>
        </authorList>
    </citation>
    <scope>NUCLEOTIDE SEQUENCE [LARGE SCALE GENOMIC DNA]</scope>
    <source>
        <strain evidence="3 4">ATCC 29863</strain>
    </source>
</reference>
<dbReference type="HOGENOM" id="CLU_046932_2_3_9"/>
<dbReference type="GeneID" id="63974830"/>
<dbReference type="GO" id="GO:0010134">
    <property type="term" value="P:sulfate assimilation via adenylyl sulfate reduction"/>
    <property type="evidence" value="ECO:0007669"/>
    <property type="project" value="TreeGrafter"/>
</dbReference>
<keyword evidence="3" id="KW-0418">Kinase</keyword>
<dbReference type="Pfam" id="PF01583">
    <property type="entry name" value="APS_kinase"/>
    <property type="match status" value="1"/>
</dbReference>
<dbReference type="NCBIfam" id="NF004041">
    <property type="entry name" value="PRK05541.1"/>
    <property type="match status" value="1"/>
</dbReference>
<evidence type="ECO:0000256" key="1">
    <source>
        <dbReference type="ARBA" id="ARBA00022679"/>
    </source>
</evidence>
<dbReference type="InterPro" id="IPR027417">
    <property type="entry name" value="P-loop_NTPase"/>
</dbReference>
<comment type="caution">
    <text evidence="3">The sequence shown here is derived from an EMBL/GenBank/DDBJ whole genome shotgun (WGS) entry which is preliminary data.</text>
</comment>
<dbReference type="GO" id="GO:0004781">
    <property type="term" value="F:sulfate adenylyltransferase (ATP) activity"/>
    <property type="evidence" value="ECO:0007669"/>
    <property type="project" value="TreeGrafter"/>
</dbReference>
<dbReference type="RefSeq" id="WP_007490195.1">
    <property type="nucleotide sequence ID" value="NZ_JH417721.1"/>
</dbReference>
<dbReference type="AlphaFoldDB" id="G9YQ41"/>
<dbReference type="SUPFAM" id="SSF52540">
    <property type="entry name" value="P-loop containing nucleoside triphosphate hydrolases"/>
    <property type="match status" value="1"/>
</dbReference>
<sequence>MEHKGTVYFFTGLSGAGKTTVGGIFHRQLKARRASTVLLDGDQARPVFCEDIGYTTEERRRGAFRLFRVCKMLSEQGIDVVCCSISMSHEVREWNRVHIPSYYEIYIKASPATLLRRNQKGLYTAGKNVVGVDLPFDEPQHPDIVIQNDGAETPEEIVARLNLFLHMEV</sequence>
<dbReference type="GO" id="GO:0016301">
    <property type="term" value="F:kinase activity"/>
    <property type="evidence" value="ECO:0007669"/>
    <property type="project" value="UniProtKB-KW"/>
</dbReference>
<evidence type="ECO:0000313" key="4">
    <source>
        <dbReference type="Proteomes" id="UP000004459"/>
    </source>
</evidence>
<gene>
    <name evidence="3" type="ORF">HMPREF0372_01634</name>
</gene>
<dbReference type="PANTHER" id="PTHR42700">
    <property type="entry name" value="SULFATE ADENYLYLTRANSFERASE"/>
    <property type="match status" value="1"/>
</dbReference>
<accession>G9YQ41</accession>
<dbReference type="InterPro" id="IPR059117">
    <property type="entry name" value="APS_kinase_dom"/>
</dbReference>
<evidence type="ECO:0000313" key="3">
    <source>
        <dbReference type="EMBL" id="EHM52092.1"/>
    </source>
</evidence>
<dbReference type="GO" id="GO:0019379">
    <property type="term" value="P:sulfate assimilation, phosphoadenylyl sulfate reduction by phosphoadenylyl-sulfate reductase (thioredoxin)"/>
    <property type="evidence" value="ECO:0007669"/>
    <property type="project" value="TreeGrafter"/>
</dbReference>
<dbReference type="PANTHER" id="PTHR42700:SF1">
    <property type="entry name" value="SULFATE ADENYLYLTRANSFERASE"/>
    <property type="match status" value="1"/>
</dbReference>
<dbReference type="GO" id="GO:0005737">
    <property type="term" value="C:cytoplasm"/>
    <property type="evidence" value="ECO:0007669"/>
    <property type="project" value="TreeGrafter"/>
</dbReference>
<dbReference type="Proteomes" id="UP000004459">
    <property type="component" value="Unassembled WGS sequence"/>
</dbReference>